<sequence length="83" mass="9338">MHIYAIFDDDGNDGNSDDGDDDDDNDYDDDDDDDDYDDDDDDGDYDDDDDDGALHGSPNMPLPTHSPSEITEEQKVKRITLTF</sequence>
<dbReference type="Proteomes" id="UP000762676">
    <property type="component" value="Unassembled WGS sequence"/>
</dbReference>
<gene>
    <name evidence="2" type="ORF">ElyMa_006241300</name>
</gene>
<name>A0AAV4H8M6_9GAST</name>
<evidence type="ECO:0000256" key="1">
    <source>
        <dbReference type="SAM" id="MobiDB-lite"/>
    </source>
</evidence>
<dbReference type="AlphaFoldDB" id="A0AAV4H8M6"/>
<proteinExistence type="predicted"/>
<comment type="caution">
    <text evidence="2">The sequence shown here is derived from an EMBL/GenBank/DDBJ whole genome shotgun (WGS) entry which is preliminary data.</text>
</comment>
<dbReference type="EMBL" id="BMAT01012524">
    <property type="protein sequence ID" value="GFR94061.1"/>
    <property type="molecule type" value="Genomic_DNA"/>
</dbReference>
<evidence type="ECO:0000313" key="2">
    <source>
        <dbReference type="EMBL" id="GFR94061.1"/>
    </source>
</evidence>
<organism evidence="2 3">
    <name type="scientific">Elysia marginata</name>
    <dbReference type="NCBI Taxonomy" id="1093978"/>
    <lineage>
        <taxon>Eukaryota</taxon>
        <taxon>Metazoa</taxon>
        <taxon>Spiralia</taxon>
        <taxon>Lophotrochozoa</taxon>
        <taxon>Mollusca</taxon>
        <taxon>Gastropoda</taxon>
        <taxon>Heterobranchia</taxon>
        <taxon>Euthyneura</taxon>
        <taxon>Panpulmonata</taxon>
        <taxon>Sacoglossa</taxon>
        <taxon>Placobranchoidea</taxon>
        <taxon>Plakobranchidae</taxon>
        <taxon>Elysia</taxon>
    </lineage>
</organism>
<accession>A0AAV4H8M6</accession>
<evidence type="ECO:0000313" key="3">
    <source>
        <dbReference type="Proteomes" id="UP000762676"/>
    </source>
</evidence>
<protein>
    <submittedName>
        <fullName evidence="2">Uncharacterized protein</fullName>
    </submittedName>
</protein>
<feature type="region of interest" description="Disordered" evidence="1">
    <location>
        <begin position="1"/>
        <end position="83"/>
    </location>
</feature>
<reference evidence="2 3" key="1">
    <citation type="journal article" date="2021" name="Elife">
        <title>Chloroplast acquisition without the gene transfer in kleptoplastic sea slugs, Plakobranchus ocellatus.</title>
        <authorList>
            <person name="Maeda T."/>
            <person name="Takahashi S."/>
            <person name="Yoshida T."/>
            <person name="Shimamura S."/>
            <person name="Takaki Y."/>
            <person name="Nagai Y."/>
            <person name="Toyoda A."/>
            <person name="Suzuki Y."/>
            <person name="Arimoto A."/>
            <person name="Ishii H."/>
            <person name="Satoh N."/>
            <person name="Nishiyama T."/>
            <person name="Hasebe M."/>
            <person name="Maruyama T."/>
            <person name="Minagawa J."/>
            <person name="Obokata J."/>
            <person name="Shigenobu S."/>
        </authorList>
    </citation>
    <scope>NUCLEOTIDE SEQUENCE [LARGE SCALE GENOMIC DNA]</scope>
</reference>
<keyword evidence="3" id="KW-1185">Reference proteome</keyword>
<feature type="compositionally biased region" description="Acidic residues" evidence="1">
    <location>
        <begin position="7"/>
        <end position="51"/>
    </location>
</feature>